<evidence type="ECO:0000259" key="2">
    <source>
        <dbReference type="Pfam" id="PF01764"/>
    </source>
</evidence>
<dbReference type="GO" id="GO:0004806">
    <property type="term" value="F:triacylglycerol lipase activity"/>
    <property type="evidence" value="ECO:0007669"/>
    <property type="project" value="UniProtKB-EC"/>
</dbReference>
<dbReference type="InterPro" id="IPR002921">
    <property type="entry name" value="Fungal_lipase-type"/>
</dbReference>
<dbReference type="STRING" id="74649.A0A2P6RZC0"/>
<dbReference type="OMA" id="INAMWEL"/>
<dbReference type="EC" id="3.1.1.3" evidence="3"/>
<dbReference type="InterPro" id="IPR044819">
    <property type="entry name" value="OBL-like"/>
</dbReference>
<accession>A0A2P6RZC0</accession>
<dbReference type="Gene3D" id="3.40.50.1820">
    <property type="entry name" value="alpha/beta hydrolase"/>
    <property type="match status" value="1"/>
</dbReference>
<keyword evidence="1 3" id="KW-0378">Hydrolase</keyword>
<dbReference type="PANTHER" id="PTHR46086">
    <property type="entry name" value="ALPHA/BETA-HYDROLASES SUPERFAMILY PROTEIN"/>
    <property type="match status" value="1"/>
</dbReference>
<organism evidence="3 4">
    <name type="scientific">Rosa chinensis</name>
    <name type="common">China rose</name>
    <dbReference type="NCBI Taxonomy" id="74649"/>
    <lineage>
        <taxon>Eukaryota</taxon>
        <taxon>Viridiplantae</taxon>
        <taxon>Streptophyta</taxon>
        <taxon>Embryophyta</taxon>
        <taxon>Tracheophyta</taxon>
        <taxon>Spermatophyta</taxon>
        <taxon>Magnoliopsida</taxon>
        <taxon>eudicotyledons</taxon>
        <taxon>Gunneridae</taxon>
        <taxon>Pentapetalae</taxon>
        <taxon>rosids</taxon>
        <taxon>fabids</taxon>
        <taxon>Rosales</taxon>
        <taxon>Rosaceae</taxon>
        <taxon>Rosoideae</taxon>
        <taxon>Rosoideae incertae sedis</taxon>
        <taxon>Rosa</taxon>
    </lineage>
</organism>
<dbReference type="InterPro" id="IPR029058">
    <property type="entry name" value="AB_hydrolase_fold"/>
</dbReference>
<reference evidence="3 4" key="1">
    <citation type="journal article" date="2018" name="Nat. Genet.">
        <title>The Rosa genome provides new insights in the design of modern roses.</title>
        <authorList>
            <person name="Bendahmane M."/>
        </authorList>
    </citation>
    <scope>NUCLEOTIDE SEQUENCE [LARGE SCALE GENOMIC DNA]</scope>
    <source>
        <strain evidence="4">cv. Old Blush</strain>
    </source>
</reference>
<dbReference type="Proteomes" id="UP000238479">
    <property type="component" value="Chromosome 2"/>
</dbReference>
<sequence>MSVKQGLLGVYTFAQQMIGDCQLGRYVEAHLVNPVPKYFRVVYCNDFLPRLPYDERNCFYKHFGVCLYYDSLYIEQKMEEKEGPNRNYFGMRHLMAEILNAAWELMRSLTMGYIYGPDYAEGWFSILARIAGVLVFPRMTAHSLTDYINSVRLGKERIIQASSS</sequence>
<dbReference type="SUPFAM" id="SSF53474">
    <property type="entry name" value="alpha/beta-Hydrolases"/>
    <property type="match status" value="1"/>
</dbReference>
<evidence type="ECO:0000313" key="3">
    <source>
        <dbReference type="EMBL" id="PRQ51777.1"/>
    </source>
</evidence>
<dbReference type="PANTHER" id="PTHR46086:SF3">
    <property type="entry name" value="TRIACYLGLYCEROL LIPASE OBL1"/>
    <property type="match status" value="1"/>
</dbReference>
<protein>
    <submittedName>
        <fullName evidence="3">Putative triacylglycerol lipase</fullName>
        <ecNumber evidence="3">3.1.1.3</ecNumber>
    </submittedName>
</protein>
<dbReference type="Gramene" id="PRQ51777">
    <property type="protein sequence ID" value="PRQ51777"/>
    <property type="gene ID" value="RchiOBHm_Chr2g0148191"/>
</dbReference>
<feature type="domain" description="Fungal lipase-type" evidence="2">
    <location>
        <begin position="8"/>
        <end position="54"/>
    </location>
</feature>
<evidence type="ECO:0000256" key="1">
    <source>
        <dbReference type="ARBA" id="ARBA00022801"/>
    </source>
</evidence>
<dbReference type="AlphaFoldDB" id="A0A2P6RZC0"/>
<dbReference type="GO" id="GO:0006629">
    <property type="term" value="P:lipid metabolic process"/>
    <property type="evidence" value="ECO:0007669"/>
    <property type="project" value="InterPro"/>
</dbReference>
<dbReference type="EMBL" id="PDCK01000040">
    <property type="protein sequence ID" value="PRQ51777.1"/>
    <property type="molecule type" value="Genomic_DNA"/>
</dbReference>
<dbReference type="Pfam" id="PF01764">
    <property type="entry name" value="Lipase_3"/>
    <property type="match status" value="1"/>
</dbReference>
<comment type="caution">
    <text evidence="3">The sequence shown here is derived from an EMBL/GenBank/DDBJ whole genome shotgun (WGS) entry which is preliminary data.</text>
</comment>
<evidence type="ECO:0000313" key="4">
    <source>
        <dbReference type="Proteomes" id="UP000238479"/>
    </source>
</evidence>
<gene>
    <name evidence="3" type="ORF">RchiOBHm_Chr2g0148191</name>
</gene>
<name>A0A2P6RZC0_ROSCH</name>
<keyword evidence="4" id="KW-1185">Reference proteome</keyword>
<proteinExistence type="predicted"/>